<organism evidence="8 9">
    <name type="scientific">Desulfacinum hydrothermale DSM 13146</name>
    <dbReference type="NCBI Taxonomy" id="1121390"/>
    <lineage>
        <taxon>Bacteria</taxon>
        <taxon>Pseudomonadati</taxon>
        <taxon>Thermodesulfobacteriota</taxon>
        <taxon>Syntrophobacteria</taxon>
        <taxon>Syntrophobacterales</taxon>
        <taxon>Syntrophobacteraceae</taxon>
        <taxon>Desulfacinum</taxon>
    </lineage>
</organism>
<dbReference type="GO" id="GO:0043565">
    <property type="term" value="F:sequence-specific DNA binding"/>
    <property type="evidence" value="ECO:0007669"/>
    <property type="project" value="InterPro"/>
</dbReference>
<dbReference type="SUPFAM" id="SSF55781">
    <property type="entry name" value="GAF domain-like"/>
    <property type="match status" value="1"/>
</dbReference>
<evidence type="ECO:0000256" key="4">
    <source>
        <dbReference type="ARBA" id="ARBA00023125"/>
    </source>
</evidence>
<dbReference type="GO" id="GO:0005524">
    <property type="term" value="F:ATP binding"/>
    <property type="evidence" value="ECO:0007669"/>
    <property type="project" value="UniProtKB-KW"/>
</dbReference>
<dbReference type="Pfam" id="PF02954">
    <property type="entry name" value="HTH_8"/>
    <property type="match status" value="1"/>
</dbReference>
<dbReference type="RefSeq" id="WP_084058945.1">
    <property type="nucleotide sequence ID" value="NZ_FWXF01000023.1"/>
</dbReference>
<dbReference type="SMART" id="SM00382">
    <property type="entry name" value="AAA"/>
    <property type="match status" value="1"/>
</dbReference>
<dbReference type="PANTHER" id="PTHR32071:SF117">
    <property type="entry name" value="PTS-DEPENDENT DIHYDROXYACETONE KINASE OPERON REGULATORY PROTEIN-RELATED"/>
    <property type="match status" value="1"/>
</dbReference>
<dbReference type="STRING" id="1121390.SAMN02746041_03053"/>
<sequence length="507" mass="56555">MNEKYSLEELEALHEIARTLARPDDIKEQLQGVLAVLSDRLGMERGMVSILDARTGEAWLDVAHGVDVRAGSVIYRPGEGITGKVAQTGRPLAIANLGEETHFLDRTGARKKLDRKELAFLCVPIFHQGRVVGVLSADKLSRDVADLSREVALLGAVAELLGKVVHYRAVAEENRRLRHLLAEARRPKTRILGRSKVIRDVLRLIDQVADTNTTVLIHGETGTGKELVAQAIHENSRRSKGPLVRVNCAAMPDTLLESELFGHERGAFTGAVTRRRGRFEEAQGGTIFLDEVGELSPVAQAKLLRVLQEREFQPLGSSRTVKVDVRVVAATNRDLDQEVAKGRFRSDLYYRLNVFPIFLPPLRDRGPDILLLADYFVVKYAEQFGKSVERISTPAIDLLMAYHWPGNVRELENCMERAVVLASGGAIEARHLPPTLQMKPVELRSRSRGKLEALVGAYERDLIVEALKDTKGNQSQAARLLGTTKRVIQYKVRKYGIDPQRFRNRSV</sequence>
<evidence type="ECO:0000256" key="6">
    <source>
        <dbReference type="ARBA" id="ARBA00023163"/>
    </source>
</evidence>
<dbReference type="PROSITE" id="PS00675">
    <property type="entry name" value="SIGMA54_INTERACT_1"/>
    <property type="match status" value="1"/>
</dbReference>
<dbReference type="Pfam" id="PF00158">
    <property type="entry name" value="Sigma54_activat"/>
    <property type="match status" value="1"/>
</dbReference>
<proteinExistence type="predicted"/>
<dbReference type="InterPro" id="IPR025662">
    <property type="entry name" value="Sigma_54_int_dom_ATP-bd_1"/>
</dbReference>
<evidence type="ECO:0000256" key="3">
    <source>
        <dbReference type="ARBA" id="ARBA00023015"/>
    </source>
</evidence>
<dbReference type="InterPro" id="IPR027417">
    <property type="entry name" value="P-loop_NTPase"/>
</dbReference>
<dbReference type="EMBL" id="FWXF01000023">
    <property type="protein sequence ID" value="SMC27734.1"/>
    <property type="molecule type" value="Genomic_DNA"/>
</dbReference>
<evidence type="ECO:0000256" key="1">
    <source>
        <dbReference type="ARBA" id="ARBA00022741"/>
    </source>
</evidence>
<evidence type="ECO:0000313" key="8">
    <source>
        <dbReference type="EMBL" id="SMC27734.1"/>
    </source>
</evidence>
<accession>A0A1W1XV66</accession>
<dbReference type="PROSITE" id="PS00688">
    <property type="entry name" value="SIGMA54_INTERACT_3"/>
    <property type="match status" value="1"/>
</dbReference>
<dbReference type="InterPro" id="IPR003593">
    <property type="entry name" value="AAA+_ATPase"/>
</dbReference>
<dbReference type="SUPFAM" id="SSF46689">
    <property type="entry name" value="Homeodomain-like"/>
    <property type="match status" value="1"/>
</dbReference>
<keyword evidence="9" id="KW-1185">Reference proteome</keyword>
<keyword evidence="6" id="KW-0804">Transcription</keyword>
<keyword evidence="4" id="KW-0238">DNA-binding</keyword>
<dbReference type="Gene3D" id="1.10.8.60">
    <property type="match status" value="1"/>
</dbReference>
<keyword evidence="1" id="KW-0547">Nucleotide-binding</keyword>
<dbReference type="InterPro" id="IPR002078">
    <property type="entry name" value="Sigma_54_int"/>
</dbReference>
<dbReference type="InterPro" id="IPR025943">
    <property type="entry name" value="Sigma_54_int_dom_ATP-bd_2"/>
</dbReference>
<dbReference type="InterPro" id="IPR003018">
    <property type="entry name" value="GAF"/>
</dbReference>
<evidence type="ECO:0000259" key="7">
    <source>
        <dbReference type="PROSITE" id="PS50045"/>
    </source>
</evidence>
<dbReference type="InterPro" id="IPR058031">
    <property type="entry name" value="AAA_lid_NorR"/>
</dbReference>
<dbReference type="InterPro" id="IPR002197">
    <property type="entry name" value="HTH_Fis"/>
</dbReference>
<dbReference type="PROSITE" id="PS50045">
    <property type="entry name" value="SIGMA54_INTERACT_4"/>
    <property type="match status" value="1"/>
</dbReference>
<name>A0A1W1XV66_9BACT</name>
<dbReference type="Gene3D" id="3.30.450.40">
    <property type="match status" value="1"/>
</dbReference>
<dbReference type="PANTHER" id="PTHR32071">
    <property type="entry name" value="TRANSCRIPTIONAL REGULATORY PROTEIN"/>
    <property type="match status" value="1"/>
</dbReference>
<evidence type="ECO:0000313" key="9">
    <source>
        <dbReference type="Proteomes" id="UP000192783"/>
    </source>
</evidence>
<dbReference type="InterPro" id="IPR029016">
    <property type="entry name" value="GAF-like_dom_sf"/>
</dbReference>
<dbReference type="FunFam" id="3.40.50.300:FF:000006">
    <property type="entry name" value="DNA-binding transcriptional regulator NtrC"/>
    <property type="match status" value="1"/>
</dbReference>
<dbReference type="Gene3D" id="3.40.50.300">
    <property type="entry name" value="P-loop containing nucleotide triphosphate hydrolases"/>
    <property type="match status" value="1"/>
</dbReference>
<dbReference type="Gene3D" id="1.10.10.60">
    <property type="entry name" value="Homeodomain-like"/>
    <property type="match status" value="1"/>
</dbReference>
<dbReference type="PROSITE" id="PS00676">
    <property type="entry name" value="SIGMA54_INTERACT_2"/>
    <property type="match status" value="1"/>
</dbReference>
<reference evidence="8 9" key="1">
    <citation type="submission" date="2017-04" db="EMBL/GenBank/DDBJ databases">
        <authorList>
            <person name="Afonso C.L."/>
            <person name="Miller P.J."/>
            <person name="Scott M.A."/>
            <person name="Spackman E."/>
            <person name="Goraichik I."/>
            <person name="Dimitrov K.M."/>
            <person name="Suarez D.L."/>
            <person name="Swayne D.E."/>
        </authorList>
    </citation>
    <scope>NUCLEOTIDE SEQUENCE [LARGE SCALE GENOMIC DNA]</scope>
    <source>
        <strain evidence="8 9">DSM 13146</strain>
    </source>
</reference>
<dbReference type="OrthoDB" id="9763792at2"/>
<gene>
    <name evidence="8" type="ORF">SAMN02746041_03053</name>
</gene>
<protein>
    <submittedName>
        <fullName evidence="8">Nif-specific regulatory protein</fullName>
    </submittedName>
</protein>
<feature type="domain" description="Sigma-54 factor interaction" evidence="7">
    <location>
        <begin position="191"/>
        <end position="420"/>
    </location>
</feature>
<keyword evidence="3" id="KW-0805">Transcription regulation</keyword>
<evidence type="ECO:0000256" key="5">
    <source>
        <dbReference type="ARBA" id="ARBA00023159"/>
    </source>
</evidence>
<dbReference type="Pfam" id="PF01590">
    <property type="entry name" value="GAF"/>
    <property type="match status" value="1"/>
</dbReference>
<dbReference type="PRINTS" id="PR01590">
    <property type="entry name" value="HTHFIS"/>
</dbReference>
<dbReference type="Proteomes" id="UP000192783">
    <property type="component" value="Unassembled WGS sequence"/>
</dbReference>
<dbReference type="Pfam" id="PF25601">
    <property type="entry name" value="AAA_lid_14"/>
    <property type="match status" value="1"/>
</dbReference>
<dbReference type="GO" id="GO:0006355">
    <property type="term" value="P:regulation of DNA-templated transcription"/>
    <property type="evidence" value="ECO:0007669"/>
    <property type="project" value="InterPro"/>
</dbReference>
<dbReference type="InterPro" id="IPR009057">
    <property type="entry name" value="Homeodomain-like_sf"/>
</dbReference>
<keyword evidence="2" id="KW-0067">ATP-binding</keyword>
<dbReference type="InterPro" id="IPR025944">
    <property type="entry name" value="Sigma_54_int_dom_CS"/>
</dbReference>
<dbReference type="SUPFAM" id="SSF52540">
    <property type="entry name" value="P-loop containing nucleoside triphosphate hydrolases"/>
    <property type="match status" value="1"/>
</dbReference>
<dbReference type="SMART" id="SM00065">
    <property type="entry name" value="GAF"/>
    <property type="match status" value="1"/>
</dbReference>
<dbReference type="AlphaFoldDB" id="A0A1W1XV66"/>
<evidence type="ECO:0000256" key="2">
    <source>
        <dbReference type="ARBA" id="ARBA00022840"/>
    </source>
</evidence>
<dbReference type="CDD" id="cd00009">
    <property type="entry name" value="AAA"/>
    <property type="match status" value="1"/>
</dbReference>
<keyword evidence="5" id="KW-0010">Activator</keyword>